<evidence type="ECO:0008006" key="4">
    <source>
        <dbReference type="Google" id="ProtNLM"/>
    </source>
</evidence>
<keyword evidence="3" id="KW-1185">Reference proteome</keyword>
<gene>
    <name evidence="2" type="ORF">FLL46_09510</name>
</gene>
<keyword evidence="1" id="KW-1133">Transmembrane helix</keyword>
<organism evidence="2 3">
    <name type="scientific">Aliikangiella coralliicola</name>
    <dbReference type="NCBI Taxonomy" id="2592383"/>
    <lineage>
        <taxon>Bacteria</taxon>
        <taxon>Pseudomonadati</taxon>
        <taxon>Pseudomonadota</taxon>
        <taxon>Gammaproteobacteria</taxon>
        <taxon>Oceanospirillales</taxon>
        <taxon>Pleioneaceae</taxon>
        <taxon>Aliikangiella</taxon>
    </lineage>
</organism>
<comment type="caution">
    <text evidence="2">The sequence shown here is derived from an EMBL/GenBank/DDBJ whole genome shotgun (WGS) entry which is preliminary data.</text>
</comment>
<proteinExistence type="predicted"/>
<name>A0A545UEY4_9GAMM</name>
<dbReference type="Proteomes" id="UP000315439">
    <property type="component" value="Unassembled WGS sequence"/>
</dbReference>
<keyword evidence="1" id="KW-0472">Membrane</keyword>
<dbReference type="RefSeq" id="WP_142893277.1">
    <property type="nucleotide sequence ID" value="NZ_ML660163.1"/>
</dbReference>
<sequence>MINKFLKKTKNIPIFLRSLFLAVIAIYFFLLPFGVAIFNLQDPGLKNGQLPKFTYHWHKKLAKDIPPWANERVRSSKASKLNTRDISGTEWPMFSAVYFLWATEALQDDWVKNPNATSTAPSIYAKAAINAAIKLITDPDNATWVKTHWGDDYLYQENIFYRMLLIAGLTSYQKLTGNEQFESLLINQVDSLSRELEASPFGLLDDYPGECYPVDILPALAVIQRAGKLLNRDHASFLAQSVRAFSESRVDPSTNLPAYVANSKTGEGIGSARGVGISYMLIWAPELWPNTASDWYANYEKYFWQQNNLLSGFREYPKGISYGDWFFEIDAGPVIKGYGVAASAFGIGAARVNNRFEHAYPLAAEAIVASWPLLSGSLLIPRALSNLSDAPYLGESALLFNMTRKPILKSATTKKTSLPAFVYLFLLFYALSGLLILCYAIVPVWRYYKKAHI</sequence>
<evidence type="ECO:0000313" key="3">
    <source>
        <dbReference type="Proteomes" id="UP000315439"/>
    </source>
</evidence>
<feature type="transmembrane region" description="Helical" evidence="1">
    <location>
        <begin position="12"/>
        <end position="38"/>
    </location>
</feature>
<evidence type="ECO:0000313" key="2">
    <source>
        <dbReference type="EMBL" id="TQV88036.1"/>
    </source>
</evidence>
<feature type="transmembrane region" description="Helical" evidence="1">
    <location>
        <begin position="420"/>
        <end position="442"/>
    </location>
</feature>
<reference evidence="2 3" key="1">
    <citation type="submission" date="2019-07" db="EMBL/GenBank/DDBJ databases">
        <title>Draft genome for Aliikangiella sp. M105.</title>
        <authorList>
            <person name="Wang G."/>
        </authorList>
    </citation>
    <scope>NUCLEOTIDE SEQUENCE [LARGE SCALE GENOMIC DNA]</scope>
    <source>
        <strain evidence="2 3">M105</strain>
    </source>
</reference>
<protein>
    <recommendedName>
        <fullName evidence="4">Linalool dehydratase/isomerase domain-containing protein</fullName>
    </recommendedName>
</protein>
<dbReference type="EMBL" id="VIKS01000005">
    <property type="protein sequence ID" value="TQV88036.1"/>
    <property type="molecule type" value="Genomic_DNA"/>
</dbReference>
<dbReference type="OrthoDB" id="871494at2"/>
<keyword evidence="1" id="KW-0812">Transmembrane</keyword>
<evidence type="ECO:0000256" key="1">
    <source>
        <dbReference type="SAM" id="Phobius"/>
    </source>
</evidence>
<accession>A0A545UEY4</accession>
<dbReference type="AlphaFoldDB" id="A0A545UEY4"/>